<dbReference type="InterPro" id="IPR021655">
    <property type="entry name" value="Put_metal-bd"/>
</dbReference>
<feature type="domain" description="Fibronectin type-III" evidence="11">
    <location>
        <begin position="1076"/>
        <end position="1163"/>
    </location>
</feature>
<dbReference type="Proteomes" id="UP001501496">
    <property type="component" value="Unassembled WGS sequence"/>
</dbReference>
<organism evidence="13 14">
    <name type="scientific">Postechiella marina</name>
    <dbReference type="NCBI Taxonomy" id="943941"/>
    <lineage>
        <taxon>Bacteria</taxon>
        <taxon>Pseudomonadati</taxon>
        <taxon>Bacteroidota</taxon>
        <taxon>Flavobacteriia</taxon>
        <taxon>Flavobacteriales</taxon>
        <taxon>Flavobacteriaceae</taxon>
        <taxon>Postechiella</taxon>
    </lineage>
</organism>
<comment type="cofactor">
    <cofactor evidence="1">
        <name>Zn(2+)</name>
        <dbReference type="ChEBI" id="CHEBI:29105"/>
    </cofactor>
</comment>
<feature type="domain" description="MAM" evidence="10">
    <location>
        <begin position="1172"/>
        <end position="1354"/>
    </location>
</feature>
<dbReference type="PANTHER" id="PTHR11705">
    <property type="entry name" value="PROTEASE FAMILY M14 CARBOXYPEPTIDASE A,B"/>
    <property type="match status" value="1"/>
</dbReference>
<evidence type="ECO:0000259" key="11">
    <source>
        <dbReference type="PROSITE" id="PS50853"/>
    </source>
</evidence>
<dbReference type="EMBL" id="BAABCA010000005">
    <property type="protein sequence ID" value="GAA4237315.1"/>
    <property type="molecule type" value="Genomic_DNA"/>
</dbReference>
<feature type="compositionally biased region" description="Polar residues" evidence="9">
    <location>
        <begin position="704"/>
        <end position="722"/>
    </location>
</feature>
<evidence type="ECO:0000256" key="2">
    <source>
        <dbReference type="ARBA" id="ARBA00005988"/>
    </source>
</evidence>
<sequence length="2308" mass="255613">MTQLTYSQEKQKRVSIPNINPQIIEELHHLGVDMTCGVSITDDMTLELNEHQLHELEHHNIKYNVLIEDMTKFYSERAIKYLPEATALIKKEKALKRRKKSSSKGKTSKSITIKELTNNVGQYDECDEIDWDVPDNWNLNDADSYPNETNHFGGCLTYDMVKQELDDMKALYPHLISKKKNASPTNQLTKEGRTMWMVRISDNPEVDEPAEPETLYQSLIHSREAATVMNQLYFMWYLLENYDSDPAIKNLVNNHALYFIPVFNPDGFVYNQTVAPNGGGGQRKNRNFTGGCGTYDNGIDLNRNSAYYWGNGGASTTDGCSATYAGSGPFSENETQIMRDFVYEHDFKLALNHHSYKNAMLHAYAGTSIENPRPDEYSKYNHDMTFYNRYAHGPSTSISGLNSGNMNDWMLGGPAGVSANGTPTGIGSGKHTLSWTPENGLFSEGAGGPGGSYSGFWPNPINYLPIAKRAMRMNLLAAYFSGKYAKLHDLSQTDITNTTGSLQFGIENLGQNGNDATPSTNAFTVTVTAITPNITINTTSASQNFTAEEILTQKTVDINYTLDPSIAANDEIKFKVVLTNDNASSNILYEVNITKIFNPTVISTLDPTNFSNWTSSGSWSAVTDGFNDASAIRSNATIPYATNQNRTLQYDGSFNLNGMQSAIVQFYAKWDLERSYDFVVIEGSTNGSSWTELCGRLTKPGAPTANNSYSSTTSGGESANKSSTDDARQNGISALYDGDTQDRWSMEEIVIDASTNSFLYNQNTVFLRFRLRTDSSNRRDSYKNVDFEGFTFDDFKVIAAGCVTSKPTNVLASKETTNAATLNWDEVFNNSYDLRYRINGSSSWTNINNINENTREISGLTVGTTYDFQVRSQCGSSSNSEYSDTITFTTLACSAPTNVTATDVGLSTARIYWNEIPNATYDVRYSLNGSNSWTSTAGTGLVLDQPVYNISGLNEATEYKVQVRTNCPGGGNSSYSTSTIFTTLGCVAPNNVSVSEIFINGANVIWDSAGDTTYDLRYRVSPSGGWSNISNINTNALNVSNLAPNTTYDLQVRTDCNSSSSAYSTVINFTTASCSTPTNVTADDISASSATINWDDIEGSDFDLRYRATSSSTWINVNDRALNFYNIPNLIAGTEYEVQVRTVCNSSTNSAYSVLTIFNTLNCNTIIDTFPYSESFESNLGDWNQANINEIDWTRFSGLTPSNTGNNPANTTGPSTASNGSYYLYTESSGSNNNKKAYLLSPCFDLNGYQNATLNFDYHMFGANMGSLSLEVSTDNGNTYTPLFSRTGNHPDQNANADSWITQPVDLSAYDGSVIRLRFYGLTGSNYTSDISIDNIVLTANTVSSFTPIASCKNINVTLDETGNASIIANDIDEGSSVGDLSIDISNFTCADIGTNNITLTATDPNDSNNTDSCVATVTVTRQDAPASTNCWDNYQYNTTSCTWVNNGSQPAEPTATNCWDDYQFNTTSCAWVNNGSQPEEPTATNCWDDYQFNTTSCAWVNNGSQPEEPTATNCWDDYQFNTTSCAWVNNGSQPEEPTATNCWDDYQFNTTSCTWVNNGSQPEEPTATNCWDDYQFNTTSCAWVNNGSQPAEPTATNCWDDYQFNTTSCAWVNNGSQPEEPTATNCWDDYQFNTTSCAWVNNGSQPEEPTATNCWDDYQFNTTSCAWVNNGSQPEEPTATNCWDDYQFNTTSCAWVNNGSQPEEPTATNCWDDYQFNTTSCAWVNNGSQPEEPTATNCWDDYQFNTTSCAWVNNGSQPEEPTATNCWDDYQFNTTSCAWVNNGSQPEEPTATNCWDDYQFNTTSCTWENNGSQPEEPTATNCWDDYQFNTTSCAWANNGSQPEEPTATNCWDDYQFNTTSCAWENNGSQPAEPTATNCWDDYQFNTTSCTWENNGSQPEEPTATNCWDDYQFNTTSCAWENNGSQPAEPTATNCWDDYQFNTTSCAWENNGSQPEEPTATNCWDDYQFNTTSCAWENNGSQPEEPTATNCWDDYQFNTASCTWQNNGSQPAEPTATNCWDDYQFNTTSCTWENNGSQPAEPTATNCWDDYQFNTASCTWENNGSQPAEPTATNCWDDYQFNTTSCAWENNGSQPEEPTATNCWDDYQFNTTSCTWVNNGSQPEEPATECYETATFNDTTCSWDITNNGSGITYYMDSDKDGFGDLNNSIMACSIPTGYVYNNTDCDDTDNTIYPGAPEVANDGIDQDCNGSDETTLQIEAPKLNTLSIAPNPFNNNVTIKVPSNFNNHSFNVQIFDLNGRLVFSKIYSSINNTIDVHGLDNLEQAPYLIKIVDQKINSITIKKIIKY</sequence>
<comment type="caution">
    <text evidence="8">Lacks conserved residue(s) required for the propagation of feature annotation.</text>
</comment>
<dbReference type="SUPFAM" id="SSF49899">
    <property type="entry name" value="Concanavalin A-like lectins/glucanases"/>
    <property type="match status" value="1"/>
</dbReference>
<dbReference type="CDD" id="cd00063">
    <property type="entry name" value="FN3"/>
    <property type="match status" value="4"/>
</dbReference>
<proteinExistence type="inferred from homology"/>
<dbReference type="CDD" id="cd06263">
    <property type="entry name" value="MAM"/>
    <property type="match status" value="1"/>
</dbReference>
<keyword evidence="4" id="KW-0732">Signal</keyword>
<gene>
    <name evidence="13" type="ORF">GCM10022291_23830</name>
</gene>
<dbReference type="InterPro" id="IPR013783">
    <property type="entry name" value="Ig-like_fold"/>
</dbReference>
<feature type="region of interest" description="Disordered" evidence="9">
    <location>
        <begin position="701"/>
        <end position="732"/>
    </location>
</feature>
<dbReference type="InterPro" id="IPR033810">
    <property type="entry name" value="Carboxypeptidase_T"/>
</dbReference>
<dbReference type="PROSITE" id="PS50060">
    <property type="entry name" value="MAM_2"/>
    <property type="match status" value="1"/>
</dbReference>
<name>A0ABP8CBX6_9FLAO</name>
<evidence type="ECO:0000256" key="5">
    <source>
        <dbReference type="ARBA" id="ARBA00022801"/>
    </source>
</evidence>
<dbReference type="InterPro" id="IPR000834">
    <property type="entry name" value="Peptidase_M14"/>
</dbReference>
<feature type="domain" description="Fibronectin type-III" evidence="11">
    <location>
        <begin position="988"/>
        <end position="1074"/>
    </location>
</feature>
<dbReference type="InterPro" id="IPR026444">
    <property type="entry name" value="Secre_tail"/>
</dbReference>
<dbReference type="InterPro" id="IPR013320">
    <property type="entry name" value="ConA-like_dom_sf"/>
</dbReference>
<evidence type="ECO:0000259" key="12">
    <source>
        <dbReference type="PROSITE" id="PS52035"/>
    </source>
</evidence>
<dbReference type="CDD" id="cd03859">
    <property type="entry name" value="M14_CPT"/>
    <property type="match status" value="1"/>
</dbReference>
<dbReference type="Pfam" id="PF00246">
    <property type="entry name" value="Peptidase_M14"/>
    <property type="match status" value="1"/>
</dbReference>
<dbReference type="SUPFAM" id="SSF53187">
    <property type="entry name" value="Zn-dependent exopeptidases"/>
    <property type="match status" value="1"/>
</dbReference>
<dbReference type="SMART" id="SM00631">
    <property type="entry name" value="Zn_pept"/>
    <property type="match status" value="1"/>
</dbReference>
<dbReference type="PROSITE" id="PS52035">
    <property type="entry name" value="PEPTIDASE_M14"/>
    <property type="match status" value="1"/>
</dbReference>
<protein>
    <submittedName>
        <fullName evidence="13">Uncharacterized protein</fullName>
    </submittedName>
</protein>
<accession>A0ABP8CBX6</accession>
<dbReference type="SMART" id="SM00137">
    <property type="entry name" value="MAM"/>
    <property type="match status" value="1"/>
</dbReference>
<dbReference type="Gene3D" id="2.60.40.10">
    <property type="entry name" value="Immunoglobulins"/>
    <property type="match status" value="4"/>
</dbReference>
<keyword evidence="14" id="KW-1185">Reference proteome</keyword>
<evidence type="ECO:0000256" key="4">
    <source>
        <dbReference type="ARBA" id="ARBA00022729"/>
    </source>
</evidence>
<dbReference type="NCBIfam" id="TIGR04183">
    <property type="entry name" value="Por_Secre_tail"/>
    <property type="match status" value="1"/>
</dbReference>
<dbReference type="SMART" id="SM00060">
    <property type="entry name" value="FN3"/>
    <property type="match status" value="4"/>
</dbReference>
<dbReference type="SUPFAM" id="SSF49265">
    <property type="entry name" value="Fibronectin type III"/>
    <property type="match status" value="2"/>
</dbReference>
<feature type="domain" description="Peptidase M14" evidence="12">
    <location>
        <begin position="154"/>
        <end position="481"/>
    </location>
</feature>
<evidence type="ECO:0000313" key="14">
    <source>
        <dbReference type="Proteomes" id="UP001501496"/>
    </source>
</evidence>
<dbReference type="Pfam" id="PF00041">
    <property type="entry name" value="fn3"/>
    <property type="match status" value="3"/>
</dbReference>
<dbReference type="InterPro" id="IPR000998">
    <property type="entry name" value="MAM_dom"/>
</dbReference>
<evidence type="ECO:0000256" key="3">
    <source>
        <dbReference type="ARBA" id="ARBA00022670"/>
    </source>
</evidence>
<evidence type="ECO:0000256" key="7">
    <source>
        <dbReference type="ARBA" id="ARBA00023049"/>
    </source>
</evidence>
<evidence type="ECO:0000259" key="10">
    <source>
        <dbReference type="PROSITE" id="PS50060"/>
    </source>
</evidence>
<comment type="caution">
    <text evidence="13">The sequence shown here is derived from an EMBL/GenBank/DDBJ whole genome shotgun (WGS) entry which is preliminary data.</text>
</comment>
<keyword evidence="5" id="KW-0378">Hydrolase</keyword>
<keyword evidence="7" id="KW-0482">Metalloprotease</keyword>
<comment type="similarity">
    <text evidence="2 8">Belongs to the peptidase M14 family.</text>
</comment>
<dbReference type="Pfam" id="PF11617">
    <property type="entry name" value="Cu-binding_MopE"/>
    <property type="match status" value="1"/>
</dbReference>
<dbReference type="Gene3D" id="3.40.630.10">
    <property type="entry name" value="Zn peptidases"/>
    <property type="match status" value="1"/>
</dbReference>
<feature type="domain" description="Fibronectin type-III" evidence="11">
    <location>
        <begin position="806"/>
        <end position="893"/>
    </location>
</feature>
<evidence type="ECO:0000256" key="8">
    <source>
        <dbReference type="PROSITE-ProRule" id="PRU01379"/>
    </source>
</evidence>
<evidence type="ECO:0000256" key="9">
    <source>
        <dbReference type="SAM" id="MobiDB-lite"/>
    </source>
</evidence>
<dbReference type="InterPro" id="IPR036116">
    <property type="entry name" value="FN3_sf"/>
</dbReference>
<keyword evidence="3" id="KW-0645">Protease</keyword>
<dbReference type="PANTHER" id="PTHR11705:SF143">
    <property type="entry name" value="SLL0236 PROTEIN"/>
    <property type="match status" value="1"/>
</dbReference>
<dbReference type="Pfam" id="PF18962">
    <property type="entry name" value="Por_Secre_tail"/>
    <property type="match status" value="1"/>
</dbReference>
<evidence type="ECO:0000256" key="1">
    <source>
        <dbReference type="ARBA" id="ARBA00001947"/>
    </source>
</evidence>
<evidence type="ECO:0000313" key="13">
    <source>
        <dbReference type="EMBL" id="GAA4237315.1"/>
    </source>
</evidence>
<keyword evidence="6" id="KW-0862">Zinc</keyword>
<dbReference type="PROSITE" id="PS50853">
    <property type="entry name" value="FN3"/>
    <property type="match status" value="4"/>
</dbReference>
<dbReference type="Pfam" id="PF20773">
    <property type="entry name" value="InhA-like_MAM"/>
    <property type="match status" value="1"/>
</dbReference>
<dbReference type="Gene3D" id="2.60.120.200">
    <property type="match status" value="1"/>
</dbReference>
<reference evidence="14" key="1">
    <citation type="journal article" date="2019" name="Int. J. Syst. Evol. Microbiol.">
        <title>The Global Catalogue of Microorganisms (GCM) 10K type strain sequencing project: providing services to taxonomists for standard genome sequencing and annotation.</title>
        <authorList>
            <consortium name="The Broad Institute Genomics Platform"/>
            <consortium name="The Broad Institute Genome Sequencing Center for Infectious Disease"/>
            <person name="Wu L."/>
            <person name="Ma J."/>
        </authorList>
    </citation>
    <scope>NUCLEOTIDE SEQUENCE [LARGE SCALE GENOMIC DNA]</scope>
    <source>
        <strain evidence="14">JCM 17630</strain>
    </source>
</reference>
<feature type="domain" description="Fibronectin type-III" evidence="11">
    <location>
        <begin position="895"/>
        <end position="986"/>
    </location>
</feature>
<dbReference type="InterPro" id="IPR003961">
    <property type="entry name" value="FN3_dom"/>
</dbReference>
<evidence type="ECO:0000256" key="6">
    <source>
        <dbReference type="ARBA" id="ARBA00022833"/>
    </source>
</evidence>